<dbReference type="GO" id="GO:0016282">
    <property type="term" value="C:eukaryotic 43S preinitiation complex"/>
    <property type="evidence" value="ECO:0007669"/>
    <property type="project" value="UniProtKB-UniRule"/>
</dbReference>
<comment type="caution">
    <text evidence="7">The sequence shown here is derived from an EMBL/GenBank/DDBJ whole genome shotgun (WGS) entry which is preliminary data.</text>
</comment>
<comment type="subunit">
    <text evidence="5">Component of the eukaryotic translation initiation factor 3 (eIF-3) complex.</text>
</comment>
<feature type="compositionally biased region" description="Low complexity" evidence="6">
    <location>
        <begin position="69"/>
        <end position="83"/>
    </location>
</feature>
<feature type="region of interest" description="RNA gate" evidence="5">
    <location>
        <begin position="312"/>
        <end position="326"/>
    </location>
</feature>
<sequence>MSQFKLPNVAADDECWGPRSGPSAASVLPKEFQQIPFAPFSKNDRIGRIADWNSSGTNAEERGGASTMPGRSARSARSAAAPAYSVGAPVNTFAYFHGEDESSFSVVDHARSTAQRRPAAGPAARNGRGAAASGRASGFGRNASSAPGARGGRGGGGSRASGSDARGRRPGWRDWERSQRKTREASITVGPDWEAMGDLDFVRMSKLRMDVEEPEDVGSYGTLYQYDRSYDRVSVRFERQLQPRDRVHYNPTTSEDPVIQDMAAKAKQPQVYMTDSILALLMCAPRSVYPWDIVITKSDDGTLFFDKRANSAMDFLTVNENATEPPIELNDPANGPSPESNARARINTPGTLSLEATFVNENFGFQVCDENKTYNFEHANPFHAADSDEGKLASCGYRYRRFNLGTEENDPVDMVVRTELNAFVAGASDKKPPSQLITIRTLNEFDSRAPGAGGAPDWRSRLDQSRGAVVATEMKNNSFKLARFAVQSILAGADNMKLGYISRLNPLDPYRHTILGTSWFKPRELAAQMAYSLPNGWGIVRTIIDVVRAQRPGRFVLAKDPNKQVVRFFRVPWDFEQQDEDEEEEDDDDDGEEGPEEE</sequence>
<dbReference type="PIRSF" id="PIRSF016281">
    <property type="entry name" value="EIF-3_zeta"/>
    <property type="match status" value="1"/>
</dbReference>
<feature type="compositionally biased region" description="Gly residues" evidence="6">
    <location>
        <begin position="149"/>
        <end position="159"/>
    </location>
</feature>
<dbReference type="GO" id="GO:0098808">
    <property type="term" value="F:mRNA cap binding"/>
    <property type="evidence" value="ECO:0007669"/>
    <property type="project" value="UniProtKB-UniRule"/>
</dbReference>
<comment type="domain">
    <text evidence="5">The RNA gate region regulates mRNA cap recognition to prevent promiscuous mRNA-binding before assembly of eif3d into the full eukaryotic translation initiation factor 3 (eIF-3) complex.</text>
</comment>
<comment type="subcellular location">
    <subcellularLocation>
        <location evidence="5">Cytoplasm</location>
    </subcellularLocation>
</comment>
<keyword evidence="8" id="KW-1185">Reference proteome</keyword>
<dbReference type="RefSeq" id="XP_001730172.1">
    <property type="nucleotide sequence ID" value="XM_001730120.1"/>
</dbReference>
<dbReference type="PANTHER" id="PTHR12399:SF0">
    <property type="entry name" value="EUKARYOTIC TRANSLATION INITIATION FACTOR 3 SUBUNIT D"/>
    <property type="match status" value="1"/>
</dbReference>
<keyword evidence="3" id="KW-0694">RNA-binding</keyword>
<dbReference type="Proteomes" id="UP000008837">
    <property type="component" value="Unassembled WGS sequence"/>
</dbReference>
<dbReference type="InterPro" id="IPR007783">
    <property type="entry name" value="eIF3d"/>
</dbReference>
<dbReference type="VEuPathDB" id="FungiDB:MGL_2554"/>
<organism evidence="7 8">
    <name type="scientific">Malassezia globosa (strain ATCC MYA-4612 / CBS 7966)</name>
    <name type="common">Dandruff-associated fungus</name>
    <dbReference type="NCBI Taxonomy" id="425265"/>
    <lineage>
        <taxon>Eukaryota</taxon>
        <taxon>Fungi</taxon>
        <taxon>Dikarya</taxon>
        <taxon>Basidiomycota</taxon>
        <taxon>Ustilaginomycotina</taxon>
        <taxon>Malasseziomycetes</taxon>
        <taxon>Malasseziales</taxon>
        <taxon>Malasseziaceae</taxon>
        <taxon>Malassezia</taxon>
    </lineage>
</organism>
<evidence type="ECO:0000313" key="7">
    <source>
        <dbReference type="EMBL" id="EDP42958.1"/>
    </source>
</evidence>
<accession>A8Q4K3</accession>
<reference evidence="7 8" key="1">
    <citation type="journal article" date="2007" name="Proc. Natl. Acad. Sci. U.S.A.">
        <title>Dandruff-associated Malassezia genomes reveal convergent and divergent virulence traits shared with plant and human fungal pathogens.</title>
        <authorList>
            <person name="Xu J."/>
            <person name="Saunders C.W."/>
            <person name="Hu P."/>
            <person name="Grant R.A."/>
            <person name="Boekhout T."/>
            <person name="Kuramae E.E."/>
            <person name="Kronstad J.W."/>
            <person name="Deangelis Y.M."/>
            <person name="Reeder N.L."/>
            <person name="Johnstone K.R."/>
            <person name="Leland M."/>
            <person name="Fieno A.M."/>
            <person name="Begley W.M."/>
            <person name="Sun Y."/>
            <person name="Lacey M.P."/>
            <person name="Chaudhary T."/>
            <person name="Keough T."/>
            <person name="Chu L."/>
            <person name="Sears R."/>
            <person name="Yuan B."/>
            <person name="Dawson T.L.Jr."/>
        </authorList>
    </citation>
    <scope>NUCLEOTIDE SEQUENCE [LARGE SCALE GENOMIC DNA]</scope>
    <source>
        <strain evidence="8">ATCC MYA-4612 / CBS 7966</strain>
    </source>
</reference>
<dbReference type="GO" id="GO:0005852">
    <property type="term" value="C:eukaryotic translation initiation factor 3 complex"/>
    <property type="evidence" value="ECO:0007669"/>
    <property type="project" value="UniProtKB-UniRule"/>
</dbReference>
<dbReference type="GO" id="GO:0001732">
    <property type="term" value="P:formation of cytoplasmic translation initiation complex"/>
    <property type="evidence" value="ECO:0007669"/>
    <property type="project" value="UniProtKB-UniRule"/>
</dbReference>
<dbReference type="OMA" id="FMDKRDN"/>
<dbReference type="STRING" id="425265.A8Q4K3"/>
<gene>
    <name evidence="7" type="ORF">MGL_2554</name>
</gene>
<evidence type="ECO:0000256" key="4">
    <source>
        <dbReference type="ARBA" id="ARBA00022917"/>
    </source>
</evidence>
<evidence type="ECO:0000256" key="1">
    <source>
        <dbReference type="ARBA" id="ARBA00022490"/>
    </source>
</evidence>
<dbReference type="GeneID" id="5854479"/>
<evidence type="ECO:0000256" key="3">
    <source>
        <dbReference type="ARBA" id="ARBA00022884"/>
    </source>
</evidence>
<evidence type="ECO:0000256" key="2">
    <source>
        <dbReference type="ARBA" id="ARBA00022540"/>
    </source>
</evidence>
<dbReference type="InParanoid" id="A8Q4K3"/>
<comment type="similarity">
    <text evidence="5">Belongs to the eIF-3 subunit D family.</text>
</comment>
<protein>
    <recommendedName>
        <fullName evidence="5">Eukaryotic translation initiation factor 3 subunit D</fullName>
        <shortName evidence="5">eIF3d</shortName>
    </recommendedName>
</protein>
<name>A8Q4K3_MALGO</name>
<dbReference type="FunCoup" id="A8Q4K3">
    <property type="interactions" value="715"/>
</dbReference>
<feature type="compositionally biased region" description="Basic and acidic residues" evidence="6">
    <location>
        <begin position="165"/>
        <end position="184"/>
    </location>
</feature>
<feature type="region of interest" description="Disordered" evidence="6">
    <location>
        <begin position="48"/>
        <end position="83"/>
    </location>
</feature>
<evidence type="ECO:0000256" key="6">
    <source>
        <dbReference type="SAM" id="MobiDB-lite"/>
    </source>
</evidence>
<evidence type="ECO:0000313" key="8">
    <source>
        <dbReference type="Proteomes" id="UP000008837"/>
    </source>
</evidence>
<dbReference type="GO" id="GO:0003743">
    <property type="term" value="F:translation initiation factor activity"/>
    <property type="evidence" value="ECO:0007669"/>
    <property type="project" value="UniProtKB-UniRule"/>
</dbReference>
<dbReference type="HAMAP" id="MF_03003">
    <property type="entry name" value="eIF3d"/>
    <property type="match status" value="1"/>
</dbReference>
<comment type="function">
    <text evidence="5">mRNA cap-binding component of the eukaryotic translation initiation factor 3 (eIF-3) complex, which is involved in protein synthesis of a specialized repertoire of mRNAs and, together with other initiation factors, stimulates binding of mRNA and methionyl-tRNAi to the 40S ribosome. The eIF-3 complex specifically targets and initiates translation of a subset of mRNAs involved in cell proliferation. In the eIF-3 complex, eif3d specifically recognizes and binds the 7-methylguanosine cap of a subset of mRNAs.</text>
</comment>
<feature type="region of interest" description="Disordered" evidence="6">
    <location>
        <begin position="572"/>
        <end position="598"/>
    </location>
</feature>
<proteinExistence type="inferred from homology"/>
<keyword evidence="1 5" id="KW-0963">Cytoplasm</keyword>
<evidence type="ECO:0000256" key="5">
    <source>
        <dbReference type="HAMAP-Rule" id="MF_03003"/>
    </source>
</evidence>
<keyword evidence="4 5" id="KW-0648">Protein biosynthesis</keyword>
<dbReference type="Pfam" id="PF05091">
    <property type="entry name" value="eIF-3_zeta"/>
    <property type="match status" value="1"/>
</dbReference>
<dbReference type="GO" id="GO:0033290">
    <property type="term" value="C:eukaryotic 48S preinitiation complex"/>
    <property type="evidence" value="ECO:0007669"/>
    <property type="project" value="UniProtKB-UniRule"/>
</dbReference>
<keyword evidence="2 5" id="KW-0396">Initiation factor</keyword>
<feature type="region of interest" description="Disordered" evidence="6">
    <location>
        <begin position="106"/>
        <end position="189"/>
    </location>
</feature>
<dbReference type="OrthoDB" id="16538at2759"/>
<dbReference type="KEGG" id="mgl:MGL_2554"/>
<dbReference type="AlphaFoldDB" id="A8Q4K3"/>
<feature type="compositionally biased region" description="Acidic residues" evidence="6">
    <location>
        <begin position="576"/>
        <end position="598"/>
    </location>
</feature>
<feature type="region of interest" description="Disordered" evidence="6">
    <location>
        <begin position="1"/>
        <end position="25"/>
    </location>
</feature>
<feature type="compositionally biased region" description="Low complexity" evidence="6">
    <location>
        <begin position="116"/>
        <end position="148"/>
    </location>
</feature>
<dbReference type="EMBL" id="AAYY01000009">
    <property type="protein sequence ID" value="EDP42958.1"/>
    <property type="molecule type" value="Genomic_DNA"/>
</dbReference>
<dbReference type="PANTHER" id="PTHR12399">
    <property type="entry name" value="EUKARYOTIC TRANSLATION INITIATION FACTOR 3 SUBUNIT 7"/>
    <property type="match status" value="1"/>
</dbReference>
<dbReference type="GO" id="GO:0002191">
    <property type="term" value="P:cap-dependent translational initiation"/>
    <property type="evidence" value="ECO:0007669"/>
    <property type="project" value="UniProtKB-UniRule"/>
</dbReference>